<feature type="non-terminal residue" evidence="1">
    <location>
        <position position="1"/>
    </location>
</feature>
<proteinExistence type="predicted"/>
<sequence>MTMTRPTRSSTGVGDSGACARRVSLVTGLQHVFRIFEMLRTRSGVHRSALYQPICRIKRQLLNQGCFGLQHPCLPRPHALRTSHTLSSQSEGIKRITIQKLMMKTSHLEQAIPELEHYVRLHRDQFPEDTTIVQCLTFFRLKPEQLRRIGESPDVDAYGVRQLEILVIPYGCNVSE</sequence>
<reference evidence="1" key="1">
    <citation type="journal article" date="2023" name="Mol. Biol. Evol.">
        <title>Third-Generation Sequencing Reveals the Adaptive Role of the Epigenome in Three Deep-Sea Polychaetes.</title>
        <authorList>
            <person name="Perez M."/>
            <person name="Aroh O."/>
            <person name="Sun Y."/>
            <person name="Lan Y."/>
            <person name="Juniper S.K."/>
            <person name="Young C.R."/>
            <person name="Angers B."/>
            <person name="Qian P.Y."/>
        </authorList>
    </citation>
    <scope>NUCLEOTIDE SEQUENCE</scope>
    <source>
        <strain evidence="1">R07B-5</strain>
    </source>
</reference>
<organism evidence="1 2">
    <name type="scientific">Ridgeia piscesae</name>
    <name type="common">Tubeworm</name>
    <dbReference type="NCBI Taxonomy" id="27915"/>
    <lineage>
        <taxon>Eukaryota</taxon>
        <taxon>Metazoa</taxon>
        <taxon>Spiralia</taxon>
        <taxon>Lophotrochozoa</taxon>
        <taxon>Annelida</taxon>
        <taxon>Polychaeta</taxon>
        <taxon>Sedentaria</taxon>
        <taxon>Canalipalpata</taxon>
        <taxon>Sabellida</taxon>
        <taxon>Siboglinidae</taxon>
        <taxon>Ridgeia</taxon>
    </lineage>
</organism>
<accession>A0AAD9IPU2</accession>
<dbReference type="EMBL" id="JAODUO010007833">
    <property type="protein sequence ID" value="KAK2138393.1"/>
    <property type="molecule type" value="Genomic_DNA"/>
</dbReference>
<name>A0AAD9IPU2_RIDPI</name>
<evidence type="ECO:0000313" key="2">
    <source>
        <dbReference type="Proteomes" id="UP001209878"/>
    </source>
</evidence>
<protein>
    <submittedName>
        <fullName evidence="1">Uncharacterized protein</fullName>
    </submittedName>
</protein>
<evidence type="ECO:0000313" key="1">
    <source>
        <dbReference type="EMBL" id="KAK2138393.1"/>
    </source>
</evidence>
<keyword evidence="2" id="KW-1185">Reference proteome</keyword>
<dbReference type="AlphaFoldDB" id="A0AAD9IPU2"/>
<comment type="caution">
    <text evidence="1">The sequence shown here is derived from an EMBL/GenBank/DDBJ whole genome shotgun (WGS) entry which is preliminary data.</text>
</comment>
<gene>
    <name evidence="1" type="ORF">NP493_7846g00002</name>
</gene>
<dbReference type="Proteomes" id="UP001209878">
    <property type="component" value="Unassembled WGS sequence"/>
</dbReference>